<dbReference type="GO" id="GO:0003682">
    <property type="term" value="F:chromatin binding"/>
    <property type="evidence" value="ECO:0007669"/>
    <property type="project" value="TreeGrafter"/>
</dbReference>
<feature type="region of interest" description="Disordered" evidence="6">
    <location>
        <begin position="139"/>
        <end position="159"/>
    </location>
</feature>
<sequence>MVIVRDARSEFYHEVVGKRVLVFVLPDIDGLCAWRILKELFVSREVLYTLLVVSDKRELCNLYTKNKDAYHDIFLLNCGANFDVLEVLEPDTATIFYICDSHRPIHINNFYNQRQIKLICLNEDTSDVPKFEDVFQQFSTDEESAGDSEEEEGERRRTGAEAIEKRIERRKWARRRQDILLDYESFSYHTVSSAVVLFDLTWRLSQETNCLLWYAIVGQTSQLLTNLINREHYVDQLDYLQSHVSRLGHAANRSNTASSVTEEGKAKVEIVLEDELALWLYKHWSLKETLETSMVTASKFKLFTEGGQKKMQEFLVHIGLPRRECLQRYSTMTSTVRESLNSLFLQYGEKYGLSRRDLFLPSFTVQLGYRTPVSAIDAVFLTLSALECHGDGDPSVNFQRALDTLSCWSLPSLDNEITRAQAHLQSLASQVRNLIDTDEIVAFGPFLYAYLRKTSLVSIALRNTLSLSILSKYVLMAKAALRPKLGRERRVVQMPLIFCIDSRADEENITLIGIPPLHGDDDRNLFGQAFEAAVRRTKARAEFRYFDTNCIELHREDMLKLFEALASLLS</sequence>
<dbReference type="PANTHER" id="PTHR10507:SF0">
    <property type="entry name" value="CELL DIVISION CONTROL PROTEIN 45 HOMOLOG"/>
    <property type="match status" value="1"/>
</dbReference>
<dbReference type="GO" id="GO:0003688">
    <property type="term" value="F:DNA replication origin binding"/>
    <property type="evidence" value="ECO:0007669"/>
    <property type="project" value="TreeGrafter"/>
</dbReference>
<evidence type="ECO:0000313" key="7">
    <source>
        <dbReference type="EMBL" id="KAG5450314.1"/>
    </source>
</evidence>
<accession>A0A8T1MLR1</accession>
<dbReference type="GO" id="GO:0003697">
    <property type="term" value="F:single-stranded DNA binding"/>
    <property type="evidence" value="ECO:0007669"/>
    <property type="project" value="TreeGrafter"/>
</dbReference>
<keyword evidence="5" id="KW-0131">Cell cycle</keyword>
<proteinExistence type="inferred from homology"/>
<dbReference type="OrthoDB" id="10258882at2759"/>
<name>A0A8T1MLR1_CLOSI</name>
<dbReference type="GO" id="GO:0000727">
    <property type="term" value="P:double-strand break repair via break-induced replication"/>
    <property type="evidence" value="ECO:0007669"/>
    <property type="project" value="TreeGrafter"/>
</dbReference>
<evidence type="ECO:0000256" key="3">
    <source>
        <dbReference type="ARBA" id="ARBA00022705"/>
    </source>
</evidence>
<comment type="subcellular location">
    <subcellularLocation>
        <location evidence="1">Nucleus</location>
    </subcellularLocation>
</comment>
<keyword evidence="3" id="KW-0235">DNA replication</keyword>
<reference evidence="7 8" key="1">
    <citation type="journal article" date="2018" name="Biotechnol. Adv.">
        <title>Improved genomic resources and new bioinformatic workflow for the carcinogenic parasite Clonorchis sinensis: Biotechnological implications.</title>
        <authorList>
            <person name="Wang D."/>
            <person name="Korhonen P.K."/>
            <person name="Gasser R.B."/>
            <person name="Young N.D."/>
        </authorList>
    </citation>
    <scope>NUCLEOTIDE SEQUENCE [LARGE SCALE GENOMIC DNA]</scope>
    <source>
        <strain evidence="7">Cs-k2</strain>
    </source>
</reference>
<reference evidence="7 8" key="2">
    <citation type="journal article" date="2021" name="Genomics">
        <title>High-quality reference genome for Clonorchis sinensis.</title>
        <authorList>
            <person name="Young N.D."/>
            <person name="Stroehlein A.J."/>
            <person name="Kinkar L."/>
            <person name="Wang T."/>
            <person name="Sohn W.M."/>
            <person name="Chang B.C.H."/>
            <person name="Kaur P."/>
            <person name="Weisz D."/>
            <person name="Dudchenko O."/>
            <person name="Aiden E.L."/>
            <person name="Korhonen P.K."/>
            <person name="Gasser R.B."/>
        </authorList>
    </citation>
    <scope>NUCLEOTIDE SEQUENCE [LARGE SCALE GENOMIC DNA]</scope>
    <source>
        <strain evidence="7">Cs-k2</strain>
    </source>
</reference>
<comment type="similarity">
    <text evidence="2">Belongs to the CDC45 family.</text>
</comment>
<evidence type="ECO:0000256" key="1">
    <source>
        <dbReference type="ARBA" id="ARBA00004123"/>
    </source>
</evidence>
<keyword evidence="7" id="KW-0648">Protein biosynthesis</keyword>
<dbReference type="GO" id="GO:0006270">
    <property type="term" value="P:DNA replication initiation"/>
    <property type="evidence" value="ECO:0007669"/>
    <property type="project" value="InterPro"/>
</dbReference>
<evidence type="ECO:0000256" key="2">
    <source>
        <dbReference type="ARBA" id="ARBA00010727"/>
    </source>
</evidence>
<evidence type="ECO:0000313" key="8">
    <source>
        <dbReference type="Proteomes" id="UP000286415"/>
    </source>
</evidence>
<dbReference type="InterPro" id="IPR003874">
    <property type="entry name" value="CDC45"/>
</dbReference>
<dbReference type="Pfam" id="PF02724">
    <property type="entry name" value="CDC45"/>
    <property type="match status" value="2"/>
</dbReference>
<gene>
    <name evidence="7" type="ORF">CSKR_103157</name>
</gene>
<keyword evidence="7" id="KW-0396">Initiation factor</keyword>
<dbReference type="EMBL" id="NIRI02000042">
    <property type="protein sequence ID" value="KAG5450314.1"/>
    <property type="molecule type" value="Genomic_DNA"/>
</dbReference>
<dbReference type="GO" id="GO:0031261">
    <property type="term" value="C:DNA replication preinitiation complex"/>
    <property type="evidence" value="ECO:0007669"/>
    <property type="project" value="TreeGrafter"/>
</dbReference>
<dbReference type="GO" id="GO:1902977">
    <property type="term" value="P:mitotic DNA replication preinitiation complex assembly"/>
    <property type="evidence" value="ECO:0007669"/>
    <property type="project" value="TreeGrafter"/>
</dbReference>
<dbReference type="Proteomes" id="UP000286415">
    <property type="component" value="Unassembled WGS sequence"/>
</dbReference>
<dbReference type="GO" id="GO:0003743">
    <property type="term" value="F:translation initiation factor activity"/>
    <property type="evidence" value="ECO:0007669"/>
    <property type="project" value="UniProtKB-KW"/>
</dbReference>
<evidence type="ECO:0000256" key="4">
    <source>
        <dbReference type="ARBA" id="ARBA00023242"/>
    </source>
</evidence>
<organism evidence="7 8">
    <name type="scientific">Clonorchis sinensis</name>
    <name type="common">Chinese liver fluke</name>
    <dbReference type="NCBI Taxonomy" id="79923"/>
    <lineage>
        <taxon>Eukaryota</taxon>
        <taxon>Metazoa</taxon>
        <taxon>Spiralia</taxon>
        <taxon>Lophotrochozoa</taxon>
        <taxon>Platyhelminthes</taxon>
        <taxon>Trematoda</taxon>
        <taxon>Digenea</taxon>
        <taxon>Opisthorchiida</taxon>
        <taxon>Opisthorchiata</taxon>
        <taxon>Opisthorchiidae</taxon>
        <taxon>Clonorchis</taxon>
    </lineage>
</organism>
<dbReference type="AlphaFoldDB" id="A0A8T1MLR1"/>
<keyword evidence="8" id="KW-1185">Reference proteome</keyword>
<keyword evidence="4" id="KW-0539">Nucleus</keyword>
<dbReference type="PANTHER" id="PTHR10507">
    <property type="entry name" value="CDC45-RELATED PROTEIN"/>
    <property type="match status" value="1"/>
</dbReference>
<feature type="compositionally biased region" description="Acidic residues" evidence="6">
    <location>
        <begin position="140"/>
        <end position="152"/>
    </location>
</feature>
<evidence type="ECO:0000256" key="6">
    <source>
        <dbReference type="SAM" id="MobiDB-lite"/>
    </source>
</evidence>
<comment type="caution">
    <text evidence="7">The sequence shown here is derived from an EMBL/GenBank/DDBJ whole genome shotgun (WGS) entry which is preliminary data.</text>
</comment>
<protein>
    <submittedName>
        <fullName evidence="7">DNA replication initiation factor cdc45</fullName>
    </submittedName>
</protein>
<evidence type="ECO:0000256" key="5">
    <source>
        <dbReference type="ARBA" id="ARBA00023306"/>
    </source>
</evidence>